<organism evidence="2 3">
    <name type="scientific">Oxytricha trifallax</name>
    <dbReference type="NCBI Taxonomy" id="1172189"/>
    <lineage>
        <taxon>Eukaryota</taxon>
        <taxon>Sar</taxon>
        <taxon>Alveolata</taxon>
        <taxon>Ciliophora</taxon>
        <taxon>Intramacronucleata</taxon>
        <taxon>Spirotrichea</taxon>
        <taxon>Stichotrichia</taxon>
        <taxon>Sporadotrichida</taxon>
        <taxon>Oxytrichidae</taxon>
        <taxon>Oxytrichinae</taxon>
        <taxon>Oxytricha</taxon>
    </lineage>
</organism>
<evidence type="ECO:0000313" key="2">
    <source>
        <dbReference type="EMBL" id="KEJ82671.1"/>
    </source>
</evidence>
<feature type="region of interest" description="Disordered" evidence="1">
    <location>
        <begin position="227"/>
        <end position="261"/>
    </location>
</feature>
<dbReference type="AlphaFoldDB" id="A0A073HZN2"/>
<sequence>MDNQSWKENHCDQCLFPGYKNSEFMKTDNLTQYLMSKNKQKLSYQGHGQIQGNFKECNCPCYKCNQIISKKTLNGVTLSKIEPTLNPEEDQSIKSKKQYKPTIYREKNNDFLQKFERVQTGNSHKTRVYQSKGSILQNAGEQILNQKSSSIQQVNNQQTNQISVQNAASGVSNPTNLPLPSQMSALSNADVDYRLTLNTHSFYTVNYHNYYITQNFYQINSQVINQTQSQASHSQSPSVPKQNSDEWENDSPKKDSDEWGNDLQEITNRDVWMLLKKQQKSLDGIEKLLCGQQKIQERQLLTIEGQQKIQERQQLTIEGQQKIQERQQLTIEGQQKTLATLTDNTVLMRQLLEKVIIGQERKQTQKLPMRQNYVYKNKVQTLDIDEDIETSSGSSQKKQTTTLRDSEPSFTNRQRMENSRLKAQEQQARMAQGSDQLRECRAQENDQINTSLRSDQIHKEKEPLQISQENVSVKNREQSRVVLANNKEKTFPSLNQNSNTQGIFRASPQEANTTNHLIATETFSLPPLNQTIKPASQQDMHKVANERKRTD</sequence>
<comment type="caution">
    <text evidence="2">The sequence shown here is derived from an EMBL/GenBank/DDBJ whole genome shotgun (WGS) entry which is preliminary data.</text>
</comment>
<evidence type="ECO:0000313" key="3">
    <source>
        <dbReference type="Proteomes" id="UP000053232"/>
    </source>
</evidence>
<feature type="region of interest" description="Disordered" evidence="1">
    <location>
        <begin position="386"/>
        <end position="421"/>
    </location>
</feature>
<reference evidence="3" key="1">
    <citation type="journal article" date="2014" name="Cell">
        <title>The Architecture of a Scrambled Genome Reveals Massive Levels of Genomic Rearrangement during Development.</title>
        <authorList>
            <person name="Chen X."/>
            <person name="Bracht J.R."/>
            <person name="Goldman A.D."/>
            <person name="Dolzhenko E."/>
            <person name="Clay D.M."/>
            <person name="Swart E.C."/>
            <person name="Perlman D.H."/>
            <person name="Doak T.G."/>
            <person name="Stuart A."/>
            <person name="Amemiya C.T."/>
            <person name="Sebra R.P."/>
            <person name="Landweber L.F."/>
        </authorList>
    </citation>
    <scope>NUCLEOTIDE SEQUENCE [LARGE SCALE GENOMIC DNA]</scope>
    <source>
        <strain evidence="3">JRB310</strain>
    </source>
</reference>
<feature type="compositionally biased region" description="Low complexity" evidence="1">
    <location>
        <begin position="390"/>
        <end position="402"/>
    </location>
</feature>
<name>A0A073HZN2_9SPIT</name>
<keyword evidence="3" id="KW-1185">Reference proteome</keyword>
<accession>A0A073HZN2</accession>
<protein>
    <submittedName>
        <fullName evidence="2">Uncharacterized protein</fullName>
    </submittedName>
</protein>
<gene>
    <name evidence="2" type="ORF">OXYTRIMIC_148</name>
</gene>
<feature type="compositionally biased region" description="Polar residues" evidence="1">
    <location>
        <begin position="227"/>
        <end position="242"/>
    </location>
</feature>
<feature type="compositionally biased region" description="Polar residues" evidence="1">
    <location>
        <begin position="528"/>
        <end position="538"/>
    </location>
</feature>
<proteinExistence type="predicted"/>
<dbReference type="EMBL" id="ARYC01007606">
    <property type="protein sequence ID" value="KEJ82671.1"/>
    <property type="molecule type" value="Genomic_DNA"/>
</dbReference>
<feature type="compositionally biased region" description="Basic and acidic residues" evidence="1">
    <location>
        <begin position="539"/>
        <end position="551"/>
    </location>
</feature>
<evidence type="ECO:0000256" key="1">
    <source>
        <dbReference type="SAM" id="MobiDB-lite"/>
    </source>
</evidence>
<feature type="region of interest" description="Disordered" evidence="1">
    <location>
        <begin position="528"/>
        <end position="551"/>
    </location>
</feature>
<dbReference type="Proteomes" id="UP000053232">
    <property type="component" value="Unassembled WGS sequence"/>
</dbReference>